<accession>A0A934VXP6</accession>
<dbReference type="EMBL" id="JAENIJ010000063">
    <property type="protein sequence ID" value="MBK1884600.1"/>
    <property type="molecule type" value="Genomic_DNA"/>
</dbReference>
<comment type="caution">
    <text evidence="1">The sequence shown here is derived from an EMBL/GenBank/DDBJ whole genome shotgun (WGS) entry which is preliminary data.</text>
</comment>
<dbReference type="Proteomes" id="UP000603141">
    <property type="component" value="Unassembled WGS sequence"/>
</dbReference>
<name>A0A934VXP6_9BACT</name>
<proteinExistence type="predicted"/>
<evidence type="ECO:0000313" key="2">
    <source>
        <dbReference type="Proteomes" id="UP000603141"/>
    </source>
</evidence>
<dbReference type="AlphaFoldDB" id="A0A934VXP6"/>
<protein>
    <submittedName>
        <fullName evidence="1">Uncharacterized protein</fullName>
    </submittedName>
</protein>
<keyword evidence="2" id="KW-1185">Reference proteome</keyword>
<sequence>MIELQIVVLGVVSGAVNVPDGPTYKTLRFSAISANGTAFNHNYVAQFLQAWWVWRSSVLIR</sequence>
<organism evidence="1 2">
    <name type="scientific">Luteolibacter pohnpeiensis</name>
    <dbReference type="NCBI Taxonomy" id="454153"/>
    <lineage>
        <taxon>Bacteria</taxon>
        <taxon>Pseudomonadati</taxon>
        <taxon>Verrucomicrobiota</taxon>
        <taxon>Verrucomicrobiia</taxon>
        <taxon>Verrucomicrobiales</taxon>
        <taxon>Verrucomicrobiaceae</taxon>
        <taxon>Luteolibacter</taxon>
    </lineage>
</organism>
<gene>
    <name evidence="1" type="ORF">JIN85_19445</name>
</gene>
<evidence type="ECO:0000313" key="1">
    <source>
        <dbReference type="EMBL" id="MBK1884600.1"/>
    </source>
</evidence>
<reference evidence="1" key="1">
    <citation type="submission" date="2021-01" db="EMBL/GenBank/DDBJ databases">
        <title>Modified the classification status of verrucomicrobia.</title>
        <authorList>
            <person name="Feng X."/>
        </authorList>
    </citation>
    <scope>NUCLEOTIDE SEQUENCE</scope>
    <source>
        <strain evidence="1">KCTC 22041</strain>
    </source>
</reference>